<evidence type="ECO:0000313" key="3">
    <source>
        <dbReference type="Proteomes" id="UP000243459"/>
    </source>
</evidence>
<keyword evidence="3" id="KW-1185">Reference proteome</keyword>
<dbReference type="PANTHER" id="PTHR31917:SF140">
    <property type="entry name" value="ENT DOMAIN-CONTAINING PROTEIN"/>
    <property type="match status" value="1"/>
</dbReference>
<organism evidence="2 3">
    <name type="scientific">Asparagus officinalis</name>
    <name type="common">Garden asparagus</name>
    <dbReference type="NCBI Taxonomy" id="4686"/>
    <lineage>
        <taxon>Eukaryota</taxon>
        <taxon>Viridiplantae</taxon>
        <taxon>Streptophyta</taxon>
        <taxon>Embryophyta</taxon>
        <taxon>Tracheophyta</taxon>
        <taxon>Spermatophyta</taxon>
        <taxon>Magnoliopsida</taxon>
        <taxon>Liliopsida</taxon>
        <taxon>Asparagales</taxon>
        <taxon>Asparagaceae</taxon>
        <taxon>Asparagoideae</taxon>
        <taxon>Asparagus</taxon>
    </lineage>
</organism>
<dbReference type="InterPro" id="IPR014002">
    <property type="entry name" value="Agenet_dom_plant"/>
</dbReference>
<evidence type="ECO:0000313" key="2">
    <source>
        <dbReference type="EMBL" id="ONK68028.1"/>
    </source>
</evidence>
<name>A0A5P1EPU3_ASPOF</name>
<accession>A0A5P1EPU3</accession>
<dbReference type="SUPFAM" id="SSF54160">
    <property type="entry name" value="Chromo domain-like"/>
    <property type="match status" value="1"/>
</dbReference>
<reference evidence="3" key="1">
    <citation type="journal article" date="2017" name="Nat. Commun.">
        <title>The asparagus genome sheds light on the origin and evolution of a young Y chromosome.</title>
        <authorList>
            <person name="Harkess A."/>
            <person name="Zhou J."/>
            <person name="Xu C."/>
            <person name="Bowers J.E."/>
            <person name="Van der Hulst R."/>
            <person name="Ayyampalayam S."/>
            <person name="Mercati F."/>
            <person name="Riccardi P."/>
            <person name="McKain M.R."/>
            <person name="Kakrana A."/>
            <person name="Tang H."/>
            <person name="Ray J."/>
            <person name="Groenendijk J."/>
            <person name="Arikit S."/>
            <person name="Mathioni S.M."/>
            <person name="Nakano M."/>
            <person name="Shan H."/>
            <person name="Telgmann-Rauber A."/>
            <person name="Kanno A."/>
            <person name="Yue Z."/>
            <person name="Chen H."/>
            <person name="Li W."/>
            <person name="Chen Y."/>
            <person name="Xu X."/>
            <person name="Zhang Y."/>
            <person name="Luo S."/>
            <person name="Chen H."/>
            <person name="Gao J."/>
            <person name="Mao Z."/>
            <person name="Pires J.C."/>
            <person name="Luo M."/>
            <person name="Kudrna D."/>
            <person name="Wing R.A."/>
            <person name="Meyers B.C."/>
            <person name="Yi K."/>
            <person name="Kong H."/>
            <person name="Lavrijsen P."/>
            <person name="Sunseri F."/>
            <person name="Falavigna A."/>
            <person name="Ye Y."/>
            <person name="Leebens-Mack J.H."/>
            <person name="Chen G."/>
        </authorList>
    </citation>
    <scope>NUCLEOTIDE SEQUENCE [LARGE SCALE GENOMIC DNA]</scope>
    <source>
        <strain evidence="3">cv. DH0086</strain>
    </source>
</reference>
<dbReference type="AlphaFoldDB" id="A0A5P1EPU3"/>
<dbReference type="EMBL" id="CM007385">
    <property type="protein sequence ID" value="ONK68028.1"/>
    <property type="molecule type" value="Genomic_DNA"/>
</dbReference>
<evidence type="ECO:0000259" key="1">
    <source>
        <dbReference type="SMART" id="SM00743"/>
    </source>
</evidence>
<dbReference type="PANTHER" id="PTHR31917">
    <property type="entry name" value="AGENET DOMAIN-CONTAINING PROTEIN-RELATED"/>
    <property type="match status" value="1"/>
</dbReference>
<dbReference type="Gramene" id="ONK68028">
    <property type="protein sequence ID" value="ONK68028"/>
    <property type="gene ID" value="A4U43_C05F6440"/>
</dbReference>
<dbReference type="Proteomes" id="UP000243459">
    <property type="component" value="Chromosome 5"/>
</dbReference>
<gene>
    <name evidence="2" type="ORF">A4U43_C05F6440</name>
</gene>
<feature type="domain" description="Agenet" evidence="1">
    <location>
        <begin position="70"/>
        <end position="127"/>
    </location>
</feature>
<dbReference type="InterPro" id="IPR016197">
    <property type="entry name" value="Chromo-like_dom_sf"/>
</dbReference>
<protein>
    <recommendedName>
        <fullName evidence="1">Agenet domain-containing protein</fullName>
    </recommendedName>
</protein>
<sequence length="224" mass="25558">MKQTHEVFGAITVDDIAFASSIVGFNLIRDLKVGGKRRYYNVKFDRGGVAMGKVQRKEIRPCPPPMERWGDFNPGDIVEVFDNNSWKSAKIVEVRDSGKYSVVIHYGSSSMLEVHKSNIRVRQYWNGNGWVLVDKESEKLNEGGLKIPCIGGKVHYQRLQRYGEVRKHDDEHYQISLRGLRKRLDNGAGAGRKFGAVRKGQSWRPVKLASVGPRCCTIYEWMWG</sequence>
<dbReference type="SMART" id="SM00743">
    <property type="entry name" value="Agenet"/>
    <property type="match status" value="1"/>
</dbReference>
<proteinExistence type="predicted"/>